<dbReference type="InParanoid" id="A0A6L2PNE2"/>
<dbReference type="EMBL" id="BLKM01011376">
    <property type="protein sequence ID" value="GFG33030.1"/>
    <property type="molecule type" value="Genomic_DNA"/>
</dbReference>
<keyword evidence="1" id="KW-0479">Metal-binding</keyword>
<feature type="region of interest" description="Disordered" evidence="2">
    <location>
        <begin position="1"/>
        <end position="27"/>
    </location>
</feature>
<dbReference type="OrthoDB" id="5800423at2759"/>
<dbReference type="CDD" id="cd19756">
    <property type="entry name" value="Bbox2"/>
    <property type="match status" value="1"/>
</dbReference>
<keyword evidence="1" id="KW-0862">Zinc</keyword>
<dbReference type="CDD" id="cd19757">
    <property type="entry name" value="Bbox1"/>
    <property type="match status" value="1"/>
</dbReference>
<dbReference type="Gene3D" id="4.10.830.40">
    <property type="match status" value="1"/>
</dbReference>
<dbReference type="Pfam" id="PF22586">
    <property type="entry name" value="ANCHR-like_BBOX"/>
    <property type="match status" value="1"/>
</dbReference>
<dbReference type="SMART" id="SM00336">
    <property type="entry name" value="BBOX"/>
    <property type="match status" value="2"/>
</dbReference>
<keyword evidence="5" id="KW-1185">Reference proteome</keyword>
<comment type="caution">
    <text evidence="4">The sequence shown here is derived from an EMBL/GenBank/DDBJ whole genome shotgun (WGS) entry which is preliminary data.</text>
</comment>
<name>A0A6L2PNE2_COPFO</name>
<dbReference type="InterPro" id="IPR000315">
    <property type="entry name" value="Znf_B-box"/>
</dbReference>
<gene>
    <name evidence="4" type="ORF">Cfor_00045</name>
</gene>
<evidence type="ECO:0000256" key="2">
    <source>
        <dbReference type="SAM" id="MobiDB-lite"/>
    </source>
</evidence>
<sequence>MFAARHWGPEPEDSVVTFSSSNASSSNRKASAMKGACAECVERTAEYRCHQCEVLYCGQCFTKVHKAARALSKHHKSPLDEAGQQPTFLQPVCEDHPLQNVEFFCKDCSRFVCSHCVICLHQGHRVITKKQRNEEVMVELDDAKDKATEVLKRMLHTQKKADELINASEEGEEDPHANKSSQVCRDVQKELACYIVICEEDSYAST</sequence>
<dbReference type="Gene3D" id="3.30.160.60">
    <property type="entry name" value="Classic Zinc Finger"/>
    <property type="match status" value="1"/>
</dbReference>
<evidence type="ECO:0000259" key="3">
    <source>
        <dbReference type="PROSITE" id="PS50119"/>
    </source>
</evidence>
<dbReference type="InterPro" id="IPR047153">
    <property type="entry name" value="TRIM45/56/19-like"/>
</dbReference>
<reference evidence="5" key="1">
    <citation type="submission" date="2020-01" db="EMBL/GenBank/DDBJ databases">
        <title>Draft genome sequence of the Termite Coptotermes fromosanus.</title>
        <authorList>
            <person name="Itakura S."/>
            <person name="Yosikawa Y."/>
            <person name="Umezawa K."/>
        </authorList>
    </citation>
    <scope>NUCLEOTIDE SEQUENCE [LARGE SCALE GENOMIC DNA]</scope>
</reference>
<keyword evidence="1" id="KW-0863">Zinc-finger</keyword>
<protein>
    <recommendedName>
        <fullName evidence="3">B box-type domain-containing protein</fullName>
    </recommendedName>
</protein>
<dbReference type="PANTHER" id="PTHR25462:SF296">
    <property type="entry name" value="MEIOTIC P26, ISOFORM F"/>
    <property type="match status" value="1"/>
</dbReference>
<dbReference type="GO" id="GO:0008270">
    <property type="term" value="F:zinc ion binding"/>
    <property type="evidence" value="ECO:0007669"/>
    <property type="project" value="UniProtKB-KW"/>
</dbReference>
<evidence type="ECO:0000256" key="1">
    <source>
        <dbReference type="PROSITE-ProRule" id="PRU00024"/>
    </source>
</evidence>
<dbReference type="Proteomes" id="UP000502823">
    <property type="component" value="Unassembled WGS sequence"/>
</dbReference>
<dbReference type="AlphaFoldDB" id="A0A6L2PNE2"/>
<proteinExistence type="predicted"/>
<evidence type="ECO:0000313" key="5">
    <source>
        <dbReference type="Proteomes" id="UP000502823"/>
    </source>
</evidence>
<dbReference type="PROSITE" id="PS50119">
    <property type="entry name" value="ZF_BBOX"/>
    <property type="match status" value="2"/>
</dbReference>
<accession>A0A6L2PNE2</accession>
<feature type="domain" description="B box-type" evidence="3">
    <location>
        <begin position="92"/>
        <end position="129"/>
    </location>
</feature>
<organism evidence="4 5">
    <name type="scientific">Coptotermes formosanus</name>
    <name type="common">Formosan subterranean termite</name>
    <dbReference type="NCBI Taxonomy" id="36987"/>
    <lineage>
        <taxon>Eukaryota</taxon>
        <taxon>Metazoa</taxon>
        <taxon>Ecdysozoa</taxon>
        <taxon>Arthropoda</taxon>
        <taxon>Hexapoda</taxon>
        <taxon>Insecta</taxon>
        <taxon>Pterygota</taxon>
        <taxon>Neoptera</taxon>
        <taxon>Polyneoptera</taxon>
        <taxon>Dictyoptera</taxon>
        <taxon>Blattodea</taxon>
        <taxon>Blattoidea</taxon>
        <taxon>Termitoidae</taxon>
        <taxon>Rhinotermitidae</taxon>
        <taxon>Coptotermes</taxon>
    </lineage>
</organism>
<dbReference type="SUPFAM" id="SSF57845">
    <property type="entry name" value="B-box zinc-binding domain"/>
    <property type="match status" value="1"/>
</dbReference>
<feature type="domain" description="B box-type" evidence="3">
    <location>
        <begin position="37"/>
        <end position="79"/>
    </location>
</feature>
<dbReference type="PANTHER" id="PTHR25462">
    <property type="entry name" value="BONUS, ISOFORM C-RELATED"/>
    <property type="match status" value="1"/>
</dbReference>
<dbReference type="Pfam" id="PF00643">
    <property type="entry name" value="zf-B_box"/>
    <property type="match status" value="1"/>
</dbReference>
<evidence type="ECO:0000313" key="4">
    <source>
        <dbReference type="EMBL" id="GFG33030.1"/>
    </source>
</evidence>